<keyword evidence="2" id="KW-1185">Reference proteome</keyword>
<proteinExistence type="predicted"/>
<sequence>MRLAVRRNNSSNDNREASCGELDINSYLKAREKARTKTEKKLANLKASGPTVKMGWTDPIGLIR</sequence>
<organism evidence="1 2">
    <name type="scientific">Pseudoalteromonas byunsanensis</name>
    <dbReference type="NCBI Taxonomy" id="327939"/>
    <lineage>
        <taxon>Bacteria</taxon>
        <taxon>Pseudomonadati</taxon>
        <taxon>Pseudomonadota</taxon>
        <taxon>Gammaproteobacteria</taxon>
        <taxon>Alteromonadales</taxon>
        <taxon>Pseudoalteromonadaceae</taxon>
        <taxon>Pseudoalteromonas</taxon>
    </lineage>
</organism>
<protein>
    <submittedName>
        <fullName evidence="1">Uncharacterized protein</fullName>
    </submittedName>
</protein>
<dbReference type="STRING" id="327939.BIW53_17105"/>
<accession>A0A1S1N3A8</accession>
<gene>
    <name evidence="1" type="ORF">BIW53_17105</name>
</gene>
<dbReference type="AlphaFoldDB" id="A0A1S1N3A8"/>
<evidence type="ECO:0000313" key="1">
    <source>
        <dbReference type="EMBL" id="OHU93942.1"/>
    </source>
</evidence>
<evidence type="ECO:0000313" key="2">
    <source>
        <dbReference type="Proteomes" id="UP000180253"/>
    </source>
</evidence>
<dbReference type="EMBL" id="MNAN01000035">
    <property type="protein sequence ID" value="OHU93942.1"/>
    <property type="molecule type" value="Genomic_DNA"/>
</dbReference>
<name>A0A1S1N3A8_9GAMM</name>
<comment type="caution">
    <text evidence="1">The sequence shown here is derived from an EMBL/GenBank/DDBJ whole genome shotgun (WGS) entry which is preliminary data.</text>
</comment>
<reference evidence="1 2" key="1">
    <citation type="submission" date="2016-10" db="EMBL/GenBank/DDBJ databases">
        <title>Pseudoalteromonas amylolytica sp. nov., isolated from the surface seawater.</title>
        <authorList>
            <person name="Wu Y.-H."/>
            <person name="Cheng H."/>
            <person name="Jin X.-B."/>
            <person name="Wang C.-S."/>
            <person name="Xu X.-W."/>
        </authorList>
    </citation>
    <scope>NUCLEOTIDE SEQUENCE [LARGE SCALE GENOMIC DNA]</scope>
    <source>
        <strain evidence="1 2">JCM 12483</strain>
    </source>
</reference>
<dbReference type="Proteomes" id="UP000180253">
    <property type="component" value="Unassembled WGS sequence"/>
</dbReference>